<keyword evidence="4" id="KW-0808">Transferase</keyword>
<dbReference type="Gene3D" id="3.30.565.10">
    <property type="entry name" value="Histidine kinase-like ATPase, C-terminal domain"/>
    <property type="match status" value="1"/>
</dbReference>
<evidence type="ECO:0000259" key="12">
    <source>
        <dbReference type="PROSITE" id="PS50109"/>
    </source>
</evidence>
<keyword evidence="5" id="KW-0677">Repeat</keyword>
<dbReference type="InterPro" id="IPR011990">
    <property type="entry name" value="TPR-like_helical_dom_sf"/>
</dbReference>
<keyword evidence="6" id="KW-0547">Nucleotide-binding</keyword>
<reference evidence="13" key="1">
    <citation type="journal article" date="2014" name="Int. J. Syst. Evol. Microbiol.">
        <title>Complete genome sequence of Corynebacterium casei LMG S-19264T (=DSM 44701T), isolated from a smear-ripened cheese.</title>
        <authorList>
            <consortium name="US DOE Joint Genome Institute (JGI-PGF)"/>
            <person name="Walter F."/>
            <person name="Albersmeier A."/>
            <person name="Kalinowski J."/>
            <person name="Ruckert C."/>
        </authorList>
    </citation>
    <scope>NUCLEOTIDE SEQUENCE</scope>
    <source>
        <strain evidence="13">CGMCC 1.15448</strain>
    </source>
</reference>
<dbReference type="SUPFAM" id="SSF55874">
    <property type="entry name" value="ATPase domain of HSP90 chaperone/DNA topoisomerase II/histidine kinase"/>
    <property type="match status" value="1"/>
</dbReference>
<dbReference type="SMART" id="SM00387">
    <property type="entry name" value="HATPase_c"/>
    <property type="match status" value="1"/>
</dbReference>
<dbReference type="Pfam" id="PF07568">
    <property type="entry name" value="HisKA_2"/>
    <property type="match status" value="1"/>
</dbReference>
<dbReference type="InterPro" id="IPR036890">
    <property type="entry name" value="HATPase_C_sf"/>
</dbReference>
<keyword evidence="3" id="KW-0597">Phosphoprotein</keyword>
<evidence type="ECO:0000256" key="7">
    <source>
        <dbReference type="ARBA" id="ARBA00022777"/>
    </source>
</evidence>
<proteinExistence type="predicted"/>
<evidence type="ECO:0000256" key="6">
    <source>
        <dbReference type="ARBA" id="ARBA00022741"/>
    </source>
</evidence>
<keyword evidence="7" id="KW-0418">Kinase</keyword>
<dbReference type="PANTHER" id="PTHR41523">
    <property type="entry name" value="TWO-COMPONENT SYSTEM SENSOR PROTEIN"/>
    <property type="match status" value="1"/>
</dbReference>
<comment type="catalytic activity">
    <reaction evidence="1">
        <text>ATP + protein L-histidine = ADP + protein N-phospho-L-histidine.</text>
        <dbReference type="EC" id="2.7.13.3"/>
    </reaction>
</comment>
<dbReference type="Gene3D" id="1.25.40.10">
    <property type="entry name" value="Tetratricopeptide repeat domain"/>
    <property type="match status" value="2"/>
</dbReference>
<organism evidence="13 14">
    <name type="scientific">Puia dinghuensis</name>
    <dbReference type="NCBI Taxonomy" id="1792502"/>
    <lineage>
        <taxon>Bacteria</taxon>
        <taxon>Pseudomonadati</taxon>
        <taxon>Bacteroidota</taxon>
        <taxon>Chitinophagia</taxon>
        <taxon>Chitinophagales</taxon>
        <taxon>Chitinophagaceae</taxon>
        <taxon>Puia</taxon>
    </lineage>
</organism>
<dbReference type="PROSITE" id="PS50109">
    <property type="entry name" value="HIS_KIN"/>
    <property type="match status" value="1"/>
</dbReference>
<dbReference type="GO" id="GO:0004673">
    <property type="term" value="F:protein histidine kinase activity"/>
    <property type="evidence" value="ECO:0007669"/>
    <property type="project" value="UniProtKB-EC"/>
</dbReference>
<dbReference type="PROSITE" id="PS50005">
    <property type="entry name" value="TPR"/>
    <property type="match status" value="1"/>
</dbReference>
<dbReference type="AlphaFoldDB" id="A0A8J2UDX8"/>
<dbReference type="PANTHER" id="PTHR41523:SF8">
    <property type="entry name" value="ETHYLENE RESPONSE SENSOR PROTEIN"/>
    <property type="match status" value="1"/>
</dbReference>
<evidence type="ECO:0000256" key="8">
    <source>
        <dbReference type="ARBA" id="ARBA00022803"/>
    </source>
</evidence>
<name>A0A8J2UDX8_9BACT</name>
<dbReference type="Gene3D" id="3.30.450.20">
    <property type="entry name" value="PAS domain"/>
    <property type="match status" value="1"/>
</dbReference>
<protein>
    <recommendedName>
        <fullName evidence="2">histidine kinase</fullName>
        <ecNumber evidence="2">2.7.13.3</ecNumber>
    </recommendedName>
</protein>
<feature type="repeat" description="TPR" evidence="10">
    <location>
        <begin position="367"/>
        <end position="400"/>
    </location>
</feature>
<evidence type="ECO:0000256" key="11">
    <source>
        <dbReference type="SAM" id="Coils"/>
    </source>
</evidence>
<dbReference type="InterPro" id="IPR019734">
    <property type="entry name" value="TPR_rpt"/>
</dbReference>
<evidence type="ECO:0000256" key="2">
    <source>
        <dbReference type="ARBA" id="ARBA00012438"/>
    </source>
</evidence>
<keyword evidence="9" id="KW-0067">ATP-binding</keyword>
<dbReference type="Pfam" id="PF13581">
    <property type="entry name" value="HATPase_c_2"/>
    <property type="match status" value="1"/>
</dbReference>
<dbReference type="GO" id="GO:0005524">
    <property type="term" value="F:ATP binding"/>
    <property type="evidence" value="ECO:0007669"/>
    <property type="project" value="UniProtKB-KW"/>
</dbReference>
<keyword evidence="11" id="KW-0175">Coiled coil</keyword>
<dbReference type="EMBL" id="BMJC01000003">
    <property type="protein sequence ID" value="GGB04196.1"/>
    <property type="molecule type" value="Genomic_DNA"/>
</dbReference>
<comment type="caution">
    <text evidence="13">The sequence shown here is derived from an EMBL/GenBank/DDBJ whole genome shotgun (WGS) entry which is preliminary data.</text>
</comment>
<accession>A0A8J2UDX8</accession>
<evidence type="ECO:0000256" key="4">
    <source>
        <dbReference type="ARBA" id="ARBA00022679"/>
    </source>
</evidence>
<dbReference type="Pfam" id="PF07719">
    <property type="entry name" value="TPR_2"/>
    <property type="match status" value="1"/>
</dbReference>
<evidence type="ECO:0000313" key="13">
    <source>
        <dbReference type="EMBL" id="GGB04196.1"/>
    </source>
</evidence>
<evidence type="ECO:0000256" key="1">
    <source>
        <dbReference type="ARBA" id="ARBA00000085"/>
    </source>
</evidence>
<dbReference type="Proteomes" id="UP000607559">
    <property type="component" value="Unassembled WGS sequence"/>
</dbReference>
<dbReference type="EC" id="2.7.13.3" evidence="2"/>
<dbReference type="InterPro" id="IPR005467">
    <property type="entry name" value="His_kinase_dom"/>
</dbReference>
<gene>
    <name evidence="13" type="ORF">GCM10011511_29380</name>
</gene>
<evidence type="ECO:0000256" key="5">
    <source>
        <dbReference type="ARBA" id="ARBA00022737"/>
    </source>
</evidence>
<evidence type="ECO:0000256" key="10">
    <source>
        <dbReference type="PROSITE-ProRule" id="PRU00339"/>
    </source>
</evidence>
<dbReference type="InterPro" id="IPR013105">
    <property type="entry name" value="TPR_2"/>
</dbReference>
<keyword evidence="14" id="KW-1185">Reference proteome</keyword>
<dbReference type="InterPro" id="IPR003594">
    <property type="entry name" value="HATPase_dom"/>
</dbReference>
<evidence type="ECO:0000256" key="9">
    <source>
        <dbReference type="ARBA" id="ARBA00022840"/>
    </source>
</evidence>
<dbReference type="SMART" id="SM00028">
    <property type="entry name" value="TPR"/>
    <property type="match status" value="4"/>
</dbReference>
<dbReference type="RefSeq" id="WP_188932931.1">
    <property type="nucleotide sequence ID" value="NZ_BMJC01000003.1"/>
</dbReference>
<feature type="coiled-coil region" evidence="11">
    <location>
        <begin position="517"/>
        <end position="544"/>
    </location>
</feature>
<evidence type="ECO:0000256" key="3">
    <source>
        <dbReference type="ARBA" id="ARBA00022553"/>
    </source>
</evidence>
<feature type="domain" description="Histidine kinase" evidence="12">
    <location>
        <begin position="544"/>
        <end position="733"/>
    </location>
</feature>
<reference evidence="13" key="2">
    <citation type="submission" date="2020-09" db="EMBL/GenBank/DDBJ databases">
        <authorList>
            <person name="Sun Q."/>
            <person name="Zhou Y."/>
        </authorList>
    </citation>
    <scope>NUCLEOTIDE SEQUENCE</scope>
    <source>
        <strain evidence="13">CGMCC 1.15448</strain>
    </source>
</reference>
<dbReference type="InterPro" id="IPR011495">
    <property type="entry name" value="Sig_transdc_His_kin_sub2_dim/P"/>
</dbReference>
<sequence length="750" mass="86194">MKYIMMTGLLLVLQGTVCRSQLLQGIEPVPRDRAPSLEKTIKSSHSDAEKVTALLQLGTIYFNTPYPRTFNLNSAMQLAREAASLSLRSGLTRSYNEAQLLISFIYLRKNIPDSARSILPKVNDSTRFKMLLGISHFYQTIEFGDRKSLTDKAMYLTMQAKEISISLNDTLKKIMVLREIACIHSNIVQPASEAELLDVIKRIDGIGYPYLHYTWFELSLLEYYMGNYDKALKYSQQALRSMAQTKDSTNAADLFLIHGCILRKAGQHETSIEYLKLAIGYYKVQYGDEGMADGILNLAEEMIKVKRPEESDKVIKRLNANYFPDNSIDSIRWFQAMGTYYRLKKDYSNALKYMQLRADIESRLNYQPDYYGLGQVYLEAGNYAKAKPYLEKALRSVDYSYSVLAKAHVEYCLFLADSAEGDYISAIRHLLKNKRYDDTVMQQAKVDAIEKYKAQYQTERKEADLNLKDQRIALLTKERQLQAMYLERANFIKNTALFGSLILLAVGILMNIQYRQKKKASNIIAKMNEQLQRSLAEKEWLLKEVHHRVKNNLHTIICLLESQAMYLEKDALQAIEKSQHRIYAMSLIHQKLYQNDDLQSIDMSVYLEEFIGYLKDSFDTHQIEFEVEVDPVHLNLQQAISVALIINEGVTNSIKYAFKNNDSPKIWISMTLAGDKVKLVIADNGKGFQLKEEDEVKSLGLQLIRGLSKELLGTVRIETTKGTRLVIEFIRENITDPIQHMQQTIPDYEA</sequence>
<dbReference type="SUPFAM" id="SSF81901">
    <property type="entry name" value="HCP-like"/>
    <property type="match status" value="1"/>
</dbReference>
<evidence type="ECO:0000313" key="14">
    <source>
        <dbReference type="Proteomes" id="UP000607559"/>
    </source>
</evidence>
<keyword evidence="8 10" id="KW-0802">TPR repeat</keyword>